<feature type="region of interest" description="Disordered" evidence="5">
    <location>
        <begin position="934"/>
        <end position="969"/>
    </location>
</feature>
<feature type="compositionally biased region" description="Gly residues" evidence="5">
    <location>
        <begin position="68"/>
        <end position="86"/>
    </location>
</feature>
<evidence type="ECO:0000256" key="5">
    <source>
        <dbReference type="SAM" id="MobiDB-lite"/>
    </source>
</evidence>
<feature type="region of interest" description="Disordered" evidence="5">
    <location>
        <begin position="699"/>
        <end position="782"/>
    </location>
</feature>
<dbReference type="GO" id="GO:0031462">
    <property type="term" value="C:Cul2-RING ubiquitin ligase complex"/>
    <property type="evidence" value="ECO:0007669"/>
    <property type="project" value="TreeGrafter"/>
</dbReference>
<dbReference type="PANTHER" id="PTHR22619">
    <property type="entry name" value="ZINC FINGER SWIM DOMAIN CONTAINING PROTEIN 4, 5, 6"/>
    <property type="match status" value="1"/>
</dbReference>
<feature type="region of interest" description="Disordered" evidence="5">
    <location>
        <begin position="53"/>
        <end position="116"/>
    </location>
</feature>
<feature type="compositionally biased region" description="Low complexity" evidence="5">
    <location>
        <begin position="763"/>
        <end position="773"/>
    </location>
</feature>
<name>A0A7R8YZZ1_HERIL</name>
<proteinExistence type="predicted"/>
<dbReference type="OrthoDB" id="10013584at2759"/>
<dbReference type="GO" id="GO:0008270">
    <property type="term" value="F:zinc ion binding"/>
    <property type="evidence" value="ECO:0007669"/>
    <property type="project" value="UniProtKB-KW"/>
</dbReference>
<evidence type="ECO:0000256" key="4">
    <source>
        <dbReference type="PROSITE-ProRule" id="PRU00325"/>
    </source>
</evidence>
<sequence>MDRISYWTKIELECGIIVLECFGFLDSLAVGSGPPFAVYVVTLANGTANGSSGGAQSDAACANPRGQQGQGGAGGAIGGGAAGEGGLRNRDPDADGAAAAAASPPDWNPEECDRFSFDDSDRFEEDSLCSWSSEPESVCNNWRGWKRPVTSSFVNTLSRKQSESESVATLTELAAKCVASYIPFELVEHVFPPVPEQLQLRIAFWSFPDNEEDIRLYSCLANSSSDEFHRGDQLFKNRAVKDPLQIGFHLSATIISLQPRAQYNVAVTFDRRRISSCNCTCASSAYWCSHVVAVCLHRIHCPNEVCLRAPVSESLTRLQRDQLQKFAQYLISELPQQILPTAQRLLDELLSSQPTAINTVCGAPDPTAGASANDQTNWYLDEKTLHDNIKRILIKFCLPAPIVFSDVNYLTNSAPPAAAEWSSLLRPLRGREPEGMWNLLSIVREMYRRCDRNAIRLLEIITEECMACDQILIWWFYTKLSLLVGSGGHSGGKHSNTHSNSNASQHACSSLCDEIVVLWRLAALNPGLAPDERDMLHAQFTAWHLKILDKVAKSRMLNSVSYNSKYNNNLRSDAELFVGFKPAIEACYLDWEDYPIPGVTHTQDTNPMYHCPFTCFKHTDSSKSEGNSGQLNATQAVMANNKHYNYISTDHHHQLKRYDRPFRDRCYVSSSHNSSNSSSDSVNVRLQSHSLAAVINRAADNHDDGNRSSASSEGFCENDDFGGDSSGNNIGAEGGRSIPPQLPSQHQLKHQHHQTHVGITLKSPSSESSDSQSSGGGEQLTSASADVDACIESFSNSSGSESISDSNGSCNCKLNDEENVSNNSTSVIGTTRCNNCNSLANNKQSVGIQSFSMRSTQANQEVHNLLENAGVRGVSSHDDSALLLSSNSIGQMEGQKSAKESDRTIFTNFSSTSSSCVVSAGNSKINYNVIDHQSSVSSGAPPTFSTSPSSSSSSTQDRDQSGLPGSTLTIPESRLKSSFVASDTKNALVEECVATRNVQSNSSTTENVKRRSSKDESFSSSGDEYNVYNINAKPIQPAEAIAGCSSSNLSPLFSTTNNNLNIQNNSTNNTASNIVDVFKNPAVASSAAIAGHSDTIATKSQVNNKQIFSNIRPTEDVWDILLARAEGLHAHGHGREACILAVRLAEEMLANPPNLMIELPPPPKQKGKKKNINSISHQLSVLASATLAKCAFLCTVLAENSEHYHLGFRICLFALEMPRPPASTKPLEVKLANQEADLLALLKRIPLNQPELKVIREKAELLRDGLLKSRGDALLPIMLASFIFDALVMPSVSGKETRNKVLSTCYRIPTDENLGFEAAVAALGLKANVSEAEHPLLCEGTRRQRGDLALTLLYYYKDEPRKIAKIMEKLLDRDIHVLLKSPLLPAYYSNSPPVRTAGSQARHEEKEQLIHVHHHHHHSNVDIYQPDFGANSRPHSSTSAELEVGMGNLNMSAQNNLPGSSNQSMGTSSTMTGTTTRSKDTRYKGKRAYPIIPNQPSEASAHFMFELAKNLLTKAGGTSSTSLFTQATTNQNHHGPHRGLHMCAFQLGLYALGLHNCVSPNWLSRTYSSHVSWIIGQAMEIGAPAISFLIDTWEGHLTPPEAAGMADRASRGWDNNMVYPAAELALSVLPHAAALNPNEIQRAILQCKEQSDQMLERACITVENAAKGGGVYPEVLFQVAKYWYELYMRNTPNSEHEHDVNDMHMDHSVSLNALIEPQDQAGVQPPQASQQVVVTAAPQYQPGVATIAPIGLAPYPPYSFCQGVYHHHNLSYPPNQMQMYISTPQPYQYPPPQAQPPPTAAPPPYVQPGSFQSMPHPQVPPQAYQPLPCASNAPPPQQYAGVQMPVQVNAPPPQSNMPYYPQPMSMQQPPPTSQQQQPTAPNMRSQPSHHAVIYPFVQQQTVRQRHPHQYSSIQLRYLLAAYNVGMLAMETLARRVHDDRPQAKYARNPPYGEDVKWLLRISKKLGTQYLHQFCVCAVNSIVSPFVLHDVAIESAHYLGRSNPQLVMQHLRSALAPLVQKCQQMYIQCIHQKLYHLTQSDYEEFASIILAARAAFQITPEGNAQFKDWIQSIKRSKSCKKDLWAQINAALQNNSK</sequence>
<dbReference type="PROSITE" id="PS50966">
    <property type="entry name" value="ZF_SWIM"/>
    <property type="match status" value="1"/>
</dbReference>
<dbReference type="InterPro" id="IPR057945">
    <property type="entry name" value="TPR_ZSWIM8"/>
</dbReference>
<dbReference type="FunCoup" id="A0A7R8YZZ1">
    <property type="interactions" value="697"/>
</dbReference>
<dbReference type="InterPro" id="IPR007527">
    <property type="entry name" value="Znf_SWIM"/>
</dbReference>
<feature type="region of interest" description="Disordered" evidence="5">
    <location>
        <begin position="1846"/>
        <end position="1887"/>
    </location>
</feature>
<dbReference type="EMBL" id="LR899013">
    <property type="protein sequence ID" value="CAD7090483.1"/>
    <property type="molecule type" value="Genomic_DNA"/>
</dbReference>
<gene>
    <name evidence="7" type="ORF">HERILL_LOCUS12962</name>
</gene>
<feature type="compositionally biased region" description="Basic and acidic residues" evidence="5">
    <location>
        <begin position="1007"/>
        <end position="1017"/>
    </location>
</feature>
<evidence type="ECO:0000256" key="2">
    <source>
        <dbReference type="ARBA" id="ARBA00022771"/>
    </source>
</evidence>
<dbReference type="Pfam" id="PF25572">
    <property type="entry name" value="TPR_ZSWIM8"/>
    <property type="match status" value="1"/>
</dbReference>
<protein>
    <recommendedName>
        <fullName evidence="6">SWIM-type domain-containing protein</fullName>
    </recommendedName>
</protein>
<accession>A0A7R8YZZ1</accession>
<dbReference type="InParanoid" id="A0A7R8YZZ1"/>
<feature type="region of interest" description="Disordered" evidence="5">
    <location>
        <begin position="1784"/>
        <end position="1821"/>
    </location>
</feature>
<evidence type="ECO:0000256" key="3">
    <source>
        <dbReference type="ARBA" id="ARBA00022833"/>
    </source>
</evidence>
<organism evidence="7 8">
    <name type="scientific">Hermetia illucens</name>
    <name type="common">Black soldier fly</name>
    <dbReference type="NCBI Taxonomy" id="343691"/>
    <lineage>
        <taxon>Eukaryota</taxon>
        <taxon>Metazoa</taxon>
        <taxon>Ecdysozoa</taxon>
        <taxon>Arthropoda</taxon>
        <taxon>Hexapoda</taxon>
        <taxon>Insecta</taxon>
        <taxon>Pterygota</taxon>
        <taxon>Neoptera</taxon>
        <taxon>Endopterygota</taxon>
        <taxon>Diptera</taxon>
        <taxon>Brachycera</taxon>
        <taxon>Stratiomyomorpha</taxon>
        <taxon>Stratiomyidae</taxon>
        <taxon>Hermetiinae</taxon>
        <taxon>Hermetia</taxon>
    </lineage>
</organism>
<dbReference type="Pfam" id="PF04434">
    <property type="entry name" value="SWIM"/>
    <property type="match status" value="1"/>
</dbReference>
<dbReference type="PANTHER" id="PTHR22619:SF1">
    <property type="entry name" value="ZINC FINGER SWIM DOMAIN-CONTAINING PROTEIN 8"/>
    <property type="match status" value="1"/>
</dbReference>
<feature type="compositionally biased region" description="Low complexity" evidence="5">
    <location>
        <begin position="95"/>
        <end position="105"/>
    </location>
</feature>
<feature type="compositionally biased region" description="Low complexity" evidence="5">
    <location>
        <begin position="1858"/>
        <end position="1879"/>
    </location>
</feature>
<feature type="region of interest" description="Disordered" evidence="5">
    <location>
        <begin position="998"/>
        <end position="1023"/>
    </location>
</feature>
<feature type="compositionally biased region" description="Low complexity" evidence="5">
    <location>
        <begin position="937"/>
        <end position="955"/>
    </location>
</feature>
<keyword evidence="1" id="KW-0479">Metal-binding</keyword>
<feature type="compositionally biased region" description="Low complexity" evidence="5">
    <location>
        <begin position="1459"/>
        <end position="1476"/>
    </location>
</feature>
<evidence type="ECO:0000259" key="6">
    <source>
        <dbReference type="PROSITE" id="PS50966"/>
    </source>
</evidence>
<evidence type="ECO:0000256" key="1">
    <source>
        <dbReference type="ARBA" id="ARBA00022723"/>
    </source>
</evidence>
<feature type="compositionally biased region" description="Pro residues" evidence="5">
    <location>
        <begin position="1787"/>
        <end position="1806"/>
    </location>
</feature>
<feature type="domain" description="SWIM-type" evidence="6">
    <location>
        <begin position="263"/>
        <end position="299"/>
    </location>
</feature>
<dbReference type="Proteomes" id="UP000594454">
    <property type="component" value="Chromosome 5"/>
</dbReference>
<reference evidence="7 8" key="1">
    <citation type="submission" date="2020-11" db="EMBL/GenBank/DDBJ databases">
        <authorList>
            <person name="Wallbank WR R."/>
            <person name="Pardo Diaz C."/>
            <person name="Kozak K."/>
            <person name="Martin S."/>
            <person name="Jiggins C."/>
            <person name="Moest M."/>
            <person name="Warren A I."/>
            <person name="Generalovic N T."/>
            <person name="Byers J.R.P. K."/>
            <person name="Montejo-Kovacevich G."/>
            <person name="Yen C E."/>
        </authorList>
    </citation>
    <scope>NUCLEOTIDE SEQUENCE [LARGE SCALE GENOMIC DNA]</scope>
</reference>
<evidence type="ECO:0000313" key="8">
    <source>
        <dbReference type="Proteomes" id="UP000594454"/>
    </source>
</evidence>
<keyword evidence="3" id="KW-0862">Zinc</keyword>
<evidence type="ECO:0000313" key="7">
    <source>
        <dbReference type="EMBL" id="CAD7090483.1"/>
    </source>
</evidence>
<feature type="region of interest" description="Disordered" evidence="5">
    <location>
        <begin position="1458"/>
        <end position="1481"/>
    </location>
</feature>
<dbReference type="InterPro" id="IPR048370">
    <property type="entry name" value="ZSWIM4-8_C"/>
</dbReference>
<keyword evidence="8" id="KW-1185">Reference proteome</keyword>
<dbReference type="Pfam" id="PF21055">
    <property type="entry name" value="ZSWIM4-8_C"/>
    <property type="match status" value="1"/>
</dbReference>
<keyword evidence="2 4" id="KW-0863">Zinc-finger</keyword>